<dbReference type="PANTHER" id="PTHR42951">
    <property type="entry name" value="METALLO-BETA-LACTAMASE DOMAIN-CONTAINING"/>
    <property type="match status" value="1"/>
</dbReference>
<organism evidence="2 3">
    <name type="scientific">Kipferlia bialata</name>
    <dbReference type="NCBI Taxonomy" id="797122"/>
    <lineage>
        <taxon>Eukaryota</taxon>
        <taxon>Metamonada</taxon>
        <taxon>Carpediemonas-like organisms</taxon>
        <taxon>Kipferlia</taxon>
    </lineage>
</organism>
<dbReference type="Proteomes" id="UP000265618">
    <property type="component" value="Unassembled WGS sequence"/>
</dbReference>
<dbReference type="OrthoDB" id="515692at2759"/>
<gene>
    <name evidence="2" type="ORF">KIPB_012507</name>
</gene>
<dbReference type="AlphaFoldDB" id="A0A9K3D7Y3"/>
<dbReference type="Pfam" id="PF00753">
    <property type="entry name" value="Lactamase_B"/>
    <property type="match status" value="1"/>
</dbReference>
<evidence type="ECO:0000313" key="2">
    <source>
        <dbReference type="EMBL" id="GIQ89902.1"/>
    </source>
</evidence>
<dbReference type="InterPro" id="IPR001279">
    <property type="entry name" value="Metallo-B-lactamas"/>
</dbReference>
<dbReference type="SUPFAM" id="SSF56281">
    <property type="entry name" value="Metallo-hydrolase/oxidoreductase"/>
    <property type="match status" value="1"/>
</dbReference>
<proteinExistence type="predicted"/>
<dbReference type="InterPro" id="IPR036866">
    <property type="entry name" value="RibonucZ/Hydroxyglut_hydro"/>
</dbReference>
<reference evidence="2 3" key="1">
    <citation type="journal article" date="2018" name="PLoS ONE">
        <title>The draft genome of Kipferlia bialata reveals reductive genome evolution in fornicate parasites.</title>
        <authorList>
            <person name="Tanifuji G."/>
            <person name="Takabayashi S."/>
            <person name="Kume K."/>
            <person name="Takagi M."/>
            <person name="Nakayama T."/>
            <person name="Kamikawa R."/>
            <person name="Inagaki Y."/>
            <person name="Hashimoto T."/>
        </authorList>
    </citation>
    <scope>NUCLEOTIDE SEQUENCE [LARGE SCALE GENOMIC DNA]</scope>
    <source>
        <strain evidence="2">NY0173</strain>
    </source>
</reference>
<dbReference type="Gene3D" id="3.60.15.10">
    <property type="entry name" value="Ribonuclease Z/Hydroxyacylglutathione hydrolase-like"/>
    <property type="match status" value="1"/>
</dbReference>
<protein>
    <recommendedName>
        <fullName evidence="1">Metallo-beta-lactamase domain-containing protein</fullName>
    </recommendedName>
</protein>
<evidence type="ECO:0000313" key="3">
    <source>
        <dbReference type="Proteomes" id="UP000265618"/>
    </source>
</evidence>
<dbReference type="PANTHER" id="PTHR42951:SF4">
    <property type="entry name" value="ACYL-COENZYME A THIOESTERASE MBLAC2"/>
    <property type="match status" value="1"/>
</dbReference>
<dbReference type="EMBL" id="BDIP01005556">
    <property type="protein sequence ID" value="GIQ89902.1"/>
    <property type="molecule type" value="Genomic_DNA"/>
</dbReference>
<keyword evidence="3" id="KW-1185">Reference proteome</keyword>
<comment type="caution">
    <text evidence="2">The sequence shown here is derived from an EMBL/GenBank/DDBJ whole genome shotgun (WGS) entry which is preliminary data.</text>
</comment>
<name>A0A9K3D7Y3_9EUKA</name>
<feature type="domain" description="Metallo-beta-lactamase" evidence="1">
    <location>
        <begin position="2"/>
        <end position="73"/>
    </location>
</feature>
<dbReference type="InterPro" id="IPR050855">
    <property type="entry name" value="NDM-1-like"/>
</dbReference>
<accession>A0A9K3D7Y3</accession>
<feature type="non-terminal residue" evidence="2">
    <location>
        <position position="1"/>
    </location>
</feature>
<evidence type="ECO:0000259" key="1">
    <source>
        <dbReference type="Pfam" id="PF00753"/>
    </source>
</evidence>
<sequence length="109" mass="11704">MLEDRGHAVIQEVGTSVGVPRILAALEGLGVARENVHKVFITHCHLDHSGGVGTLLQSLPNAVCVTHPKSMPHIVSPNRALVPSATAVYGQEIMDRDYPSIMDIDADRC</sequence>